<comment type="caution">
    <text evidence="3">The sequence shown here is derived from an EMBL/GenBank/DDBJ whole genome shotgun (WGS) entry which is preliminary data.</text>
</comment>
<feature type="compositionally biased region" description="Gly residues" evidence="1">
    <location>
        <begin position="20"/>
        <end position="35"/>
    </location>
</feature>
<keyword evidence="2" id="KW-0732">Signal</keyword>
<dbReference type="AlphaFoldDB" id="A0AAD8P0D4"/>
<evidence type="ECO:0000256" key="2">
    <source>
        <dbReference type="SAM" id="SignalP"/>
    </source>
</evidence>
<evidence type="ECO:0000256" key="1">
    <source>
        <dbReference type="SAM" id="MobiDB-lite"/>
    </source>
</evidence>
<proteinExistence type="predicted"/>
<organism evidence="3 4">
    <name type="scientific">Tagetes erecta</name>
    <name type="common">African marigold</name>
    <dbReference type="NCBI Taxonomy" id="13708"/>
    <lineage>
        <taxon>Eukaryota</taxon>
        <taxon>Viridiplantae</taxon>
        <taxon>Streptophyta</taxon>
        <taxon>Embryophyta</taxon>
        <taxon>Tracheophyta</taxon>
        <taxon>Spermatophyta</taxon>
        <taxon>Magnoliopsida</taxon>
        <taxon>eudicotyledons</taxon>
        <taxon>Gunneridae</taxon>
        <taxon>Pentapetalae</taxon>
        <taxon>asterids</taxon>
        <taxon>campanulids</taxon>
        <taxon>Asterales</taxon>
        <taxon>Asteraceae</taxon>
        <taxon>Asteroideae</taxon>
        <taxon>Heliantheae alliance</taxon>
        <taxon>Tageteae</taxon>
        <taxon>Tagetes</taxon>
    </lineage>
</organism>
<gene>
    <name evidence="3" type="ORF">QVD17_16280</name>
</gene>
<dbReference type="Proteomes" id="UP001229421">
    <property type="component" value="Unassembled WGS sequence"/>
</dbReference>
<protein>
    <submittedName>
        <fullName evidence="3">Uncharacterized protein</fullName>
    </submittedName>
</protein>
<sequence>MKVVVVAVVMVVVARDEGDNGGGSDGGGGGGGGGGGDEDGEDDDNIRALNMEMNKAVNRNLLKGISTPHNGYVLSNFLFADDVIFLGAWEESNFINLLGIVRCFYLVSRLKVSYKKNKIYHSTA</sequence>
<reference evidence="3" key="1">
    <citation type="journal article" date="2023" name="bioRxiv">
        <title>Improved chromosome-level genome assembly for marigold (Tagetes erecta).</title>
        <authorList>
            <person name="Jiang F."/>
            <person name="Yuan L."/>
            <person name="Wang S."/>
            <person name="Wang H."/>
            <person name="Xu D."/>
            <person name="Wang A."/>
            <person name="Fan W."/>
        </authorList>
    </citation>
    <scope>NUCLEOTIDE SEQUENCE</scope>
    <source>
        <strain evidence="3">WSJ</strain>
        <tissue evidence="3">Leaf</tissue>
    </source>
</reference>
<feature type="chain" id="PRO_5042190309" evidence="2">
    <location>
        <begin position="19"/>
        <end position="124"/>
    </location>
</feature>
<name>A0AAD8P0D4_TARER</name>
<feature type="signal peptide" evidence="2">
    <location>
        <begin position="1"/>
        <end position="18"/>
    </location>
</feature>
<feature type="region of interest" description="Disordered" evidence="1">
    <location>
        <begin position="18"/>
        <end position="44"/>
    </location>
</feature>
<evidence type="ECO:0000313" key="4">
    <source>
        <dbReference type="Proteomes" id="UP001229421"/>
    </source>
</evidence>
<keyword evidence="4" id="KW-1185">Reference proteome</keyword>
<dbReference type="EMBL" id="JAUHHV010000004">
    <property type="protein sequence ID" value="KAK1427592.1"/>
    <property type="molecule type" value="Genomic_DNA"/>
</dbReference>
<accession>A0AAD8P0D4</accession>
<evidence type="ECO:0000313" key="3">
    <source>
        <dbReference type="EMBL" id="KAK1427592.1"/>
    </source>
</evidence>